<reference evidence="7 8" key="1">
    <citation type="submission" date="2017-12" db="EMBL/GenBank/DDBJ databases">
        <title>Sequencing, de novo assembly and annotation of complete genome of a new Thraustochytrid species, strain FCC1311.</title>
        <authorList>
            <person name="Sedici K."/>
            <person name="Godart F."/>
            <person name="Aiese Cigliano R."/>
            <person name="Sanseverino W."/>
            <person name="Barakat M."/>
            <person name="Ortet P."/>
            <person name="Marechal E."/>
            <person name="Cagnac O."/>
            <person name="Amato A."/>
        </authorList>
    </citation>
    <scope>NUCLEOTIDE SEQUENCE [LARGE SCALE GENOMIC DNA]</scope>
</reference>
<feature type="transmembrane region" description="Helical" evidence="6">
    <location>
        <begin position="119"/>
        <end position="138"/>
    </location>
</feature>
<comment type="similarity">
    <text evidence="2 6">Belongs to the peroxisomal membrane protein PXMP2/4 family.</text>
</comment>
<organism evidence="7 8">
    <name type="scientific">Hondaea fermentalgiana</name>
    <dbReference type="NCBI Taxonomy" id="2315210"/>
    <lineage>
        <taxon>Eukaryota</taxon>
        <taxon>Sar</taxon>
        <taxon>Stramenopiles</taxon>
        <taxon>Bigyra</taxon>
        <taxon>Labyrinthulomycetes</taxon>
        <taxon>Thraustochytrida</taxon>
        <taxon>Thraustochytriidae</taxon>
        <taxon>Hondaea</taxon>
    </lineage>
</organism>
<evidence type="ECO:0000313" key="7">
    <source>
        <dbReference type="EMBL" id="GBG30090.1"/>
    </source>
</evidence>
<keyword evidence="4 6" id="KW-1133">Transmembrane helix</keyword>
<dbReference type="AlphaFoldDB" id="A0A2R5GGU0"/>
<sequence length="279" mass="31063">MLSNSRVMLKAAGQQARLGAGRWQAAPARLPAMRSPPTALAPRAKTFKTESSKLRNVASSVPSGSTLGASAGLGGLLALMQANPFTAQVTIATCKTSLADIIVQKRVEGAEQIDWRRNMLFIMFGGAYLGLFQWFVYVRLFQRLFPAMDTFCNQTMREKLKNKEGIRALLGQIALDFTFVQPFLYFPVFYSFKTLLDTDPEVQASLANRFSSAFAKWRANLFEDNFGMCAFWLPMDLIIYSVPIYLRLPLNHAVSFIWCCILSIFRGDDAPAVAIDESA</sequence>
<evidence type="ECO:0000313" key="8">
    <source>
        <dbReference type="Proteomes" id="UP000241890"/>
    </source>
</evidence>
<comment type="caution">
    <text evidence="7">The sequence shown here is derived from an EMBL/GenBank/DDBJ whole genome shotgun (WGS) entry which is preliminary data.</text>
</comment>
<dbReference type="OrthoDB" id="5345392at2759"/>
<dbReference type="PANTHER" id="PTHR11266">
    <property type="entry name" value="PEROXISOMAL MEMBRANE PROTEIN 2, PXMP2 MPV17"/>
    <property type="match status" value="1"/>
</dbReference>
<accession>A0A2R5GGU0</accession>
<proteinExistence type="inferred from homology"/>
<comment type="caution">
    <text evidence="6">Lacks conserved residue(s) required for the propagation of feature annotation.</text>
</comment>
<dbReference type="Proteomes" id="UP000241890">
    <property type="component" value="Unassembled WGS sequence"/>
</dbReference>
<evidence type="ECO:0000256" key="3">
    <source>
        <dbReference type="ARBA" id="ARBA00022692"/>
    </source>
</evidence>
<comment type="subcellular location">
    <subcellularLocation>
        <location evidence="1">Membrane</location>
        <topology evidence="1">Multi-pass membrane protein</topology>
    </subcellularLocation>
</comment>
<dbReference type="GO" id="GO:0016020">
    <property type="term" value="C:membrane"/>
    <property type="evidence" value="ECO:0007669"/>
    <property type="project" value="UniProtKB-SubCell"/>
</dbReference>
<evidence type="ECO:0000256" key="5">
    <source>
        <dbReference type="ARBA" id="ARBA00023136"/>
    </source>
</evidence>
<keyword evidence="3 6" id="KW-0812">Transmembrane</keyword>
<evidence type="ECO:0008006" key="9">
    <source>
        <dbReference type="Google" id="ProtNLM"/>
    </source>
</evidence>
<evidence type="ECO:0000256" key="4">
    <source>
        <dbReference type="ARBA" id="ARBA00022989"/>
    </source>
</evidence>
<evidence type="ECO:0000256" key="1">
    <source>
        <dbReference type="ARBA" id="ARBA00004141"/>
    </source>
</evidence>
<gene>
    <name evidence="7" type="ORF">FCC1311_063102</name>
</gene>
<keyword evidence="5 6" id="KW-0472">Membrane</keyword>
<dbReference type="EMBL" id="BEYU01000070">
    <property type="protein sequence ID" value="GBG30090.1"/>
    <property type="molecule type" value="Genomic_DNA"/>
</dbReference>
<dbReference type="InParanoid" id="A0A2R5GGU0"/>
<dbReference type="InterPro" id="IPR007248">
    <property type="entry name" value="Mpv17_PMP22"/>
</dbReference>
<keyword evidence="8" id="KW-1185">Reference proteome</keyword>
<dbReference type="PANTHER" id="PTHR11266:SF21">
    <property type="entry name" value="ACT DOMAIN-CONTAINING PROTEIN"/>
    <property type="match status" value="1"/>
</dbReference>
<protein>
    <recommendedName>
        <fullName evidence="9">Protein SYM1</fullName>
    </recommendedName>
</protein>
<evidence type="ECO:0000256" key="2">
    <source>
        <dbReference type="ARBA" id="ARBA00006824"/>
    </source>
</evidence>
<evidence type="ECO:0000256" key="6">
    <source>
        <dbReference type="RuleBase" id="RU363053"/>
    </source>
</evidence>
<dbReference type="GO" id="GO:0005737">
    <property type="term" value="C:cytoplasm"/>
    <property type="evidence" value="ECO:0007669"/>
    <property type="project" value="TreeGrafter"/>
</dbReference>
<name>A0A2R5GGU0_9STRA</name>